<evidence type="ECO:0008006" key="5">
    <source>
        <dbReference type="Google" id="ProtNLM"/>
    </source>
</evidence>
<proteinExistence type="predicted"/>
<protein>
    <recommendedName>
        <fullName evidence="5">3-keto-disaccharide hydrolase domain-containing protein</fullName>
    </recommendedName>
</protein>
<evidence type="ECO:0000256" key="2">
    <source>
        <dbReference type="SAM" id="SignalP"/>
    </source>
</evidence>
<organism evidence="3 4">
    <name type="scientific">Nitrospira japonica</name>
    <dbReference type="NCBI Taxonomy" id="1325564"/>
    <lineage>
        <taxon>Bacteria</taxon>
        <taxon>Pseudomonadati</taxon>
        <taxon>Nitrospirota</taxon>
        <taxon>Nitrospiria</taxon>
        <taxon>Nitrospirales</taxon>
        <taxon>Nitrospiraceae</taxon>
        <taxon>Nitrospira</taxon>
    </lineage>
</organism>
<feature type="signal peptide" evidence="2">
    <location>
        <begin position="1"/>
        <end position="30"/>
    </location>
</feature>
<dbReference type="OrthoDB" id="4817976at2"/>
<evidence type="ECO:0000256" key="1">
    <source>
        <dbReference type="SAM" id="MobiDB-lite"/>
    </source>
</evidence>
<name>A0A1W1IB90_9BACT</name>
<dbReference type="AlphaFoldDB" id="A0A1W1IB90"/>
<dbReference type="Proteomes" id="UP000192042">
    <property type="component" value="Chromosome I"/>
</dbReference>
<feature type="compositionally biased region" description="Polar residues" evidence="1">
    <location>
        <begin position="278"/>
        <end position="287"/>
    </location>
</feature>
<feature type="chain" id="PRO_5012461458" description="3-keto-disaccharide hydrolase domain-containing protein" evidence="2">
    <location>
        <begin position="31"/>
        <end position="297"/>
    </location>
</feature>
<keyword evidence="2" id="KW-0732">Signal</keyword>
<sequence>MRMGGRRLGFVFNVGFLAGWLLFCAGQAQAAVFFDDSFEGATPEASGWGYAQGWCYYNAPRANPCPEIDLSTDVAYAGSKSLKGTYKAEWSDPNPQTHDQAISRKFTPTTDLYVRYYYRTSKFTYTAASGTKHLYYKNSPNTSPTFVSINWFGSRELGFAAQVIAEICPTSGSGPYSSCNYYPNVASVPLNDNVWYCIEEHIKMNTPGVDDGALEIWVNGVRTLGYYSERFRGSQVSGPSGNSSNTYIDILQIYKQNGDGLMYYDQFAVGNTRIGCTAGSSPQDSTPPASPTGLILR</sequence>
<dbReference type="Gene3D" id="2.60.120.200">
    <property type="match status" value="1"/>
</dbReference>
<accession>A0A1W1IB90</accession>
<evidence type="ECO:0000313" key="4">
    <source>
        <dbReference type="Proteomes" id="UP000192042"/>
    </source>
</evidence>
<dbReference type="EMBL" id="LT828648">
    <property type="protein sequence ID" value="SLM50181.1"/>
    <property type="molecule type" value="Genomic_DNA"/>
</dbReference>
<feature type="region of interest" description="Disordered" evidence="1">
    <location>
        <begin position="278"/>
        <end position="297"/>
    </location>
</feature>
<evidence type="ECO:0000313" key="3">
    <source>
        <dbReference type="EMBL" id="SLM50181.1"/>
    </source>
</evidence>
<gene>
    <name evidence="3" type="ORF">NSJP_4014</name>
</gene>
<dbReference type="KEGG" id="nja:NSJP_4014"/>
<reference evidence="3 4" key="1">
    <citation type="submission" date="2017-03" db="EMBL/GenBank/DDBJ databases">
        <authorList>
            <person name="Afonso C.L."/>
            <person name="Miller P.J."/>
            <person name="Scott M.A."/>
            <person name="Spackman E."/>
            <person name="Goraichik I."/>
            <person name="Dimitrov K.M."/>
            <person name="Suarez D.L."/>
            <person name="Swayne D.E."/>
        </authorList>
    </citation>
    <scope>NUCLEOTIDE SEQUENCE [LARGE SCALE GENOMIC DNA]</scope>
    <source>
        <strain evidence="3">Genome sequencing of Nitrospira japonica strain NJ11</strain>
    </source>
</reference>
<keyword evidence="4" id="KW-1185">Reference proteome</keyword>